<organism evidence="1">
    <name type="scientific">Homo sapiens</name>
    <name type="common">Human</name>
    <dbReference type="NCBI Taxonomy" id="9606"/>
    <lineage>
        <taxon>Eukaryota</taxon>
        <taxon>Metazoa</taxon>
        <taxon>Chordata</taxon>
        <taxon>Craniata</taxon>
        <taxon>Vertebrata</taxon>
        <taxon>Euteleostomi</taxon>
        <taxon>Mammalia</taxon>
        <taxon>Eutheria</taxon>
        <taxon>Euarchontoglires</taxon>
        <taxon>Primates</taxon>
        <taxon>Haplorrhini</taxon>
        <taxon>Catarrhini</taxon>
        <taxon>Hominidae</taxon>
        <taxon>Homo</taxon>
    </lineage>
</organism>
<reference evidence="1" key="1">
    <citation type="journal article" date="2013" name="PLoS ONE">
        <title>Direct detection of alternative open reading frames translation products in human significantly expands the proteome.</title>
        <authorList>
            <person name="Vanderperre B."/>
            <person name="Lucier J.-F."/>
            <person name="Motard J."/>
            <person name="Tremblay G."/>
            <person name="Vanderperre S."/>
            <person name="Wisztorski M."/>
            <person name="Salzet M."/>
            <person name="Boisvert F.-M."/>
            <person name="Roucou X."/>
        </authorList>
    </citation>
    <scope>NUCLEOTIDE SEQUENCE</scope>
</reference>
<dbReference type="OrthoDB" id="10263226at2759"/>
<sequence>MWMLMCTPQSMKFTSCTRRASWSGCSSTSRASSWAPIPPGCTSPRLCYQDLLAPLGRWLNPQQV</sequence>
<accession>L8E8C0</accession>
<dbReference type="ChiTaRS" id="MLH1">
    <property type="organism name" value="human"/>
</dbReference>
<name>L8E8C0_HUMAN</name>
<protein>
    <submittedName>
        <fullName evidence="1">Alternative protein MLH1</fullName>
    </submittedName>
</protein>
<dbReference type="AlphaFoldDB" id="L8E8C0"/>
<gene>
    <name evidence="1" type="primary">MLH1</name>
</gene>
<dbReference type="EMBL" id="HF583479">
    <property type="protein sequence ID" value="CCQ42976.1"/>
    <property type="molecule type" value="Genomic_DNA"/>
</dbReference>
<proteinExistence type="predicted"/>
<evidence type="ECO:0000313" key="1">
    <source>
        <dbReference type="EMBL" id="CCQ42976.1"/>
    </source>
</evidence>